<accession>A0A0F8WY24</accession>
<evidence type="ECO:0000313" key="1">
    <source>
        <dbReference type="EMBL" id="KKK61757.1"/>
    </source>
</evidence>
<reference evidence="1" key="1">
    <citation type="journal article" date="2015" name="Nature">
        <title>Complex archaea that bridge the gap between prokaryotes and eukaryotes.</title>
        <authorList>
            <person name="Spang A."/>
            <person name="Saw J.H."/>
            <person name="Jorgensen S.L."/>
            <person name="Zaremba-Niedzwiedzka K."/>
            <person name="Martijn J."/>
            <person name="Lind A.E."/>
            <person name="van Eijk R."/>
            <person name="Schleper C."/>
            <person name="Guy L."/>
            <person name="Ettema T.J."/>
        </authorList>
    </citation>
    <scope>NUCLEOTIDE SEQUENCE</scope>
</reference>
<sequence>MAGEAFPQGDNEFRTWLLNFVANEVVVTPLTLPITFFDALNAASTAYGTGLDAHAGTQATAQAQTAAKDGVKATAITDLRAAVAALRANPLFTDAMAAALGLPILDDILTDIVAPTVAPELEMEVAGPQEVRVHFWAPGTP</sequence>
<gene>
    <name evidence="1" type="ORF">LCGC14_3011140</name>
</gene>
<protein>
    <submittedName>
        <fullName evidence="1">Uncharacterized protein</fullName>
    </submittedName>
</protein>
<comment type="caution">
    <text evidence="1">The sequence shown here is derived from an EMBL/GenBank/DDBJ whole genome shotgun (WGS) entry which is preliminary data.</text>
</comment>
<name>A0A0F8WY24_9ZZZZ</name>
<organism evidence="1">
    <name type="scientific">marine sediment metagenome</name>
    <dbReference type="NCBI Taxonomy" id="412755"/>
    <lineage>
        <taxon>unclassified sequences</taxon>
        <taxon>metagenomes</taxon>
        <taxon>ecological metagenomes</taxon>
    </lineage>
</organism>
<dbReference type="EMBL" id="LAZR01062326">
    <property type="protein sequence ID" value="KKK61757.1"/>
    <property type="molecule type" value="Genomic_DNA"/>
</dbReference>
<dbReference type="AlphaFoldDB" id="A0A0F8WY24"/>
<feature type="non-terminal residue" evidence="1">
    <location>
        <position position="141"/>
    </location>
</feature>
<proteinExistence type="predicted"/>